<feature type="region of interest" description="Disordered" evidence="1">
    <location>
        <begin position="282"/>
        <end position="329"/>
    </location>
</feature>
<protein>
    <submittedName>
        <fullName evidence="2">Uncharacterized protein</fullName>
    </submittedName>
</protein>
<dbReference type="Gene3D" id="2.60.120.620">
    <property type="entry name" value="q2cbj1_9rhob like domain"/>
    <property type="match status" value="1"/>
</dbReference>
<dbReference type="Proteomes" id="UP001150904">
    <property type="component" value="Unassembled WGS sequence"/>
</dbReference>
<dbReference type="RefSeq" id="XP_058313161.1">
    <property type="nucleotide sequence ID" value="XM_058447750.1"/>
</dbReference>
<reference evidence="2" key="1">
    <citation type="submission" date="2022-12" db="EMBL/GenBank/DDBJ databases">
        <authorList>
            <person name="Petersen C."/>
        </authorList>
    </citation>
    <scope>NUCLEOTIDE SEQUENCE</scope>
    <source>
        <strain evidence="2">IBT 15544</strain>
    </source>
</reference>
<reference evidence="2" key="2">
    <citation type="journal article" date="2023" name="IMA Fungus">
        <title>Comparative genomic study of the Penicillium genus elucidates a diverse pangenome and 15 lateral gene transfer events.</title>
        <authorList>
            <person name="Petersen C."/>
            <person name="Sorensen T."/>
            <person name="Nielsen M.R."/>
            <person name="Sondergaard T.E."/>
            <person name="Sorensen J.L."/>
            <person name="Fitzpatrick D.A."/>
            <person name="Frisvad J.C."/>
            <person name="Nielsen K.L."/>
        </authorList>
    </citation>
    <scope>NUCLEOTIDE SEQUENCE</scope>
    <source>
        <strain evidence="2">IBT 15544</strain>
    </source>
</reference>
<feature type="compositionally biased region" description="Basic and acidic residues" evidence="1">
    <location>
        <begin position="315"/>
        <end position="329"/>
    </location>
</feature>
<dbReference type="GeneID" id="83175050"/>
<evidence type="ECO:0000256" key="1">
    <source>
        <dbReference type="SAM" id="MobiDB-lite"/>
    </source>
</evidence>
<dbReference type="OrthoDB" id="4664297at2759"/>
<name>A0A9W9NHA0_9EURO</name>
<dbReference type="AlphaFoldDB" id="A0A9W9NHA0"/>
<accession>A0A9W9NHA0</accession>
<dbReference type="SUPFAM" id="SSF51197">
    <property type="entry name" value="Clavaminate synthase-like"/>
    <property type="match status" value="1"/>
</dbReference>
<gene>
    <name evidence="2" type="ORF">N7498_000687</name>
</gene>
<evidence type="ECO:0000313" key="2">
    <source>
        <dbReference type="EMBL" id="KAJ5218588.1"/>
    </source>
</evidence>
<organism evidence="2 3">
    <name type="scientific">Penicillium cinerascens</name>
    <dbReference type="NCBI Taxonomy" id="70096"/>
    <lineage>
        <taxon>Eukaryota</taxon>
        <taxon>Fungi</taxon>
        <taxon>Dikarya</taxon>
        <taxon>Ascomycota</taxon>
        <taxon>Pezizomycotina</taxon>
        <taxon>Eurotiomycetes</taxon>
        <taxon>Eurotiomycetidae</taxon>
        <taxon>Eurotiales</taxon>
        <taxon>Aspergillaceae</taxon>
        <taxon>Penicillium</taxon>
    </lineage>
</organism>
<proteinExistence type="predicted"/>
<feature type="compositionally biased region" description="Basic and acidic residues" evidence="1">
    <location>
        <begin position="282"/>
        <end position="306"/>
    </location>
</feature>
<sequence length="329" mass="37347">MAHQDYKLTQEQVDHFMRHGFIRLTDCFSRAKAAEWTADVWTRLGYSPTDKSTWAAERIHMPDHKEEPVRTFAPKAWAAICGLLGGEDRLMAHSATWNDAFIVNLGTAESEGKVPKPTELDGWHVDGDFFIHFLDSPEQGLLVIPLFTDIQDHAGGTMVCSDAIKVVAQYLYDHPEGVSPYMVPRGSNLDPDKLDFYDSVVQNCHEFHEMTGNVGDVILLHPLMVHSASVNSLRIPRIITNPPVSLNEPFNLDRNDPSQYSIVERKTLHDLDKDRLNGWKIKGGRESVKPDRLKTQEEMKEQELNRLKTPPSKPEPGKLARRRDQCSLM</sequence>
<dbReference type="EMBL" id="JAPQKR010000004">
    <property type="protein sequence ID" value="KAJ5218588.1"/>
    <property type="molecule type" value="Genomic_DNA"/>
</dbReference>
<comment type="caution">
    <text evidence="2">The sequence shown here is derived from an EMBL/GenBank/DDBJ whole genome shotgun (WGS) entry which is preliminary data.</text>
</comment>
<keyword evidence="3" id="KW-1185">Reference proteome</keyword>
<evidence type="ECO:0000313" key="3">
    <source>
        <dbReference type="Proteomes" id="UP001150904"/>
    </source>
</evidence>